<accession>A0A9D1SBM7</accession>
<reference evidence="2" key="2">
    <citation type="journal article" date="2021" name="PeerJ">
        <title>Extensive microbial diversity within the chicken gut microbiome revealed by metagenomics and culture.</title>
        <authorList>
            <person name="Gilroy R."/>
            <person name="Ravi A."/>
            <person name="Getino M."/>
            <person name="Pursley I."/>
            <person name="Horton D.L."/>
            <person name="Alikhan N.F."/>
            <person name="Baker D."/>
            <person name="Gharbi K."/>
            <person name="Hall N."/>
            <person name="Watson M."/>
            <person name="Adriaenssens E.M."/>
            <person name="Foster-Nyarko E."/>
            <person name="Jarju S."/>
            <person name="Secka A."/>
            <person name="Antonio M."/>
            <person name="Oren A."/>
            <person name="Chaudhuri R.R."/>
            <person name="La Ragione R."/>
            <person name="Hildebrand F."/>
            <person name="Pallen M.J."/>
        </authorList>
    </citation>
    <scope>NUCLEOTIDE SEQUENCE</scope>
    <source>
        <strain evidence="2">ChiW3-316</strain>
    </source>
</reference>
<gene>
    <name evidence="2" type="ORF">IAD20_06160</name>
</gene>
<protein>
    <submittedName>
        <fullName evidence="2">Uncharacterized protein</fullName>
    </submittedName>
</protein>
<feature type="compositionally biased region" description="Low complexity" evidence="1">
    <location>
        <begin position="76"/>
        <end position="88"/>
    </location>
</feature>
<name>A0A9D1SBM7_9PROT</name>
<organism evidence="2 3">
    <name type="scientific">Candidatus Scatocola faecipullorum</name>
    <dbReference type="NCBI Taxonomy" id="2840917"/>
    <lineage>
        <taxon>Bacteria</taxon>
        <taxon>Pseudomonadati</taxon>
        <taxon>Pseudomonadota</taxon>
        <taxon>Alphaproteobacteria</taxon>
        <taxon>Rhodospirillales</taxon>
        <taxon>Rhodospirillaceae</taxon>
        <taxon>Rhodospirillaceae incertae sedis</taxon>
        <taxon>Candidatus Scatocola</taxon>
    </lineage>
</organism>
<evidence type="ECO:0000313" key="2">
    <source>
        <dbReference type="EMBL" id="HIU53647.1"/>
    </source>
</evidence>
<proteinExistence type="predicted"/>
<evidence type="ECO:0000313" key="3">
    <source>
        <dbReference type="Proteomes" id="UP000824107"/>
    </source>
</evidence>
<comment type="caution">
    <text evidence="2">The sequence shown here is derived from an EMBL/GenBank/DDBJ whole genome shotgun (WGS) entry which is preliminary data.</text>
</comment>
<reference evidence="2" key="1">
    <citation type="submission" date="2020-10" db="EMBL/GenBank/DDBJ databases">
        <authorList>
            <person name="Gilroy R."/>
        </authorList>
    </citation>
    <scope>NUCLEOTIDE SEQUENCE</scope>
    <source>
        <strain evidence="2">ChiW3-316</strain>
    </source>
</reference>
<feature type="region of interest" description="Disordered" evidence="1">
    <location>
        <begin position="70"/>
        <end position="131"/>
    </location>
</feature>
<sequence>MKPVLIIWAAGALLFPALCFASEEYDPLLYPEAAAAEADAAAMPSSGETLLASPKLLDEEDMNFENLDFDALDGEPQSTPMPAAAPSAVTPPPPPASSSLPAAPAEKETAPVVDKNKTLTDNLQANAPSTEDSVIPLPKVEETWISKIKSPLGEADSAKAAGDEEKQTGKVNLENLVEKSKKTVRRSNASVFDISGAMLRMSFKQIDDILTRRGFRRTVQKLDIPNFIRWRNEDKCRASGVVGYERLENCVIQMAKKNGYQYVERTTYSKFDTREEIEVYFTSTFTNNKAYRISYKSEAATAITGNSQKQIYLRNIKVYDFWKKINQKYGTPDNKDDVIWGLGGNKPYLQAGTGRLILEDPMLRELDYTRMSREDQKFMNTDLYSF</sequence>
<feature type="compositionally biased region" description="Polar residues" evidence="1">
    <location>
        <begin position="119"/>
        <end position="131"/>
    </location>
</feature>
<dbReference type="EMBL" id="DVNC01000039">
    <property type="protein sequence ID" value="HIU53647.1"/>
    <property type="molecule type" value="Genomic_DNA"/>
</dbReference>
<evidence type="ECO:0000256" key="1">
    <source>
        <dbReference type="SAM" id="MobiDB-lite"/>
    </source>
</evidence>
<dbReference type="Proteomes" id="UP000824107">
    <property type="component" value="Unassembled WGS sequence"/>
</dbReference>
<feature type="compositionally biased region" description="Basic and acidic residues" evidence="1">
    <location>
        <begin position="105"/>
        <end position="118"/>
    </location>
</feature>
<dbReference type="AlphaFoldDB" id="A0A9D1SBM7"/>